<protein>
    <recommendedName>
        <fullName evidence="3">Lipoprotein</fullName>
    </recommendedName>
</protein>
<reference evidence="1 2" key="1">
    <citation type="journal article" date="2015" name="Int. J. Syst. Evol. Microbiol.">
        <title>Mariniphaga sediminis sp. nov., isolated from coastal sediment.</title>
        <authorList>
            <person name="Wang F.Q."/>
            <person name="Shen Q.Y."/>
            <person name="Chen G.J."/>
            <person name="Du Z.J."/>
        </authorList>
    </citation>
    <scope>NUCLEOTIDE SEQUENCE [LARGE SCALE GENOMIC DNA]</scope>
    <source>
        <strain evidence="1 2">SY21</strain>
    </source>
</reference>
<proteinExistence type="predicted"/>
<organism evidence="1 2">
    <name type="scientific">Mariniphaga sediminis</name>
    <dbReference type="NCBI Taxonomy" id="1628158"/>
    <lineage>
        <taxon>Bacteria</taxon>
        <taxon>Pseudomonadati</taxon>
        <taxon>Bacteroidota</taxon>
        <taxon>Bacteroidia</taxon>
        <taxon>Marinilabiliales</taxon>
        <taxon>Prolixibacteraceae</taxon>
        <taxon>Mariniphaga</taxon>
    </lineage>
</organism>
<dbReference type="PROSITE" id="PS51257">
    <property type="entry name" value="PROKAR_LIPOPROTEIN"/>
    <property type="match status" value="1"/>
</dbReference>
<name>A0A399CXZ0_9BACT</name>
<dbReference type="EMBL" id="QWET01000014">
    <property type="protein sequence ID" value="RIH64023.1"/>
    <property type="molecule type" value="Genomic_DNA"/>
</dbReference>
<evidence type="ECO:0000313" key="2">
    <source>
        <dbReference type="Proteomes" id="UP000266441"/>
    </source>
</evidence>
<dbReference type="Proteomes" id="UP000266441">
    <property type="component" value="Unassembled WGS sequence"/>
</dbReference>
<gene>
    <name evidence="1" type="ORF">D1164_16965</name>
</gene>
<accession>A0A399CXZ0</accession>
<dbReference type="OrthoDB" id="2781053at2"/>
<evidence type="ECO:0008006" key="3">
    <source>
        <dbReference type="Google" id="ProtNLM"/>
    </source>
</evidence>
<evidence type="ECO:0000313" key="1">
    <source>
        <dbReference type="EMBL" id="RIH64023.1"/>
    </source>
</evidence>
<sequence>MKNLVLITLTMLFALFSCNDKNMNQPDPMSFTSDFEADSDGWIGDFADYPAGEEAFYELTFERDTLPGPLEQNQWALKLSGNNHSDDLFMFVKKKVTGLEPNTVYYTTFTVEFASNIPDGMAGVGGSPGESVYIKVGGAPLEPKKMIEDNNHYRMNIDKANQNEDGENMKVIGDFSNDTEEAVYTLKTVTNENPFGISTDENGTLWVIVGTESGFEATTTIYYNSVTVEFY</sequence>
<dbReference type="AlphaFoldDB" id="A0A399CXZ0"/>
<comment type="caution">
    <text evidence="1">The sequence shown here is derived from an EMBL/GenBank/DDBJ whole genome shotgun (WGS) entry which is preliminary data.</text>
</comment>
<keyword evidence="2" id="KW-1185">Reference proteome</keyword>
<dbReference type="RefSeq" id="WP_119351084.1">
    <property type="nucleotide sequence ID" value="NZ_JBFHKJ010000598.1"/>
</dbReference>